<reference evidence="1 2" key="1">
    <citation type="submission" date="2023-03" db="EMBL/GenBank/DDBJ databases">
        <title>High recombination rates correlate with genetic variation in Cardiocondyla obscurior ants.</title>
        <authorList>
            <person name="Errbii M."/>
        </authorList>
    </citation>
    <scope>NUCLEOTIDE SEQUENCE [LARGE SCALE GENOMIC DNA]</scope>
    <source>
        <strain evidence="1">Alpha-2009</strain>
        <tissue evidence="1">Whole body</tissue>
    </source>
</reference>
<comment type="caution">
    <text evidence="1">The sequence shown here is derived from an EMBL/GenBank/DDBJ whole genome shotgun (WGS) entry which is preliminary data.</text>
</comment>
<organism evidence="1 2">
    <name type="scientific">Cardiocondyla obscurior</name>
    <dbReference type="NCBI Taxonomy" id="286306"/>
    <lineage>
        <taxon>Eukaryota</taxon>
        <taxon>Metazoa</taxon>
        <taxon>Ecdysozoa</taxon>
        <taxon>Arthropoda</taxon>
        <taxon>Hexapoda</taxon>
        <taxon>Insecta</taxon>
        <taxon>Pterygota</taxon>
        <taxon>Neoptera</taxon>
        <taxon>Endopterygota</taxon>
        <taxon>Hymenoptera</taxon>
        <taxon>Apocrita</taxon>
        <taxon>Aculeata</taxon>
        <taxon>Formicoidea</taxon>
        <taxon>Formicidae</taxon>
        <taxon>Myrmicinae</taxon>
        <taxon>Cardiocondyla</taxon>
    </lineage>
</organism>
<evidence type="ECO:0000313" key="1">
    <source>
        <dbReference type="EMBL" id="KAL0112688.1"/>
    </source>
</evidence>
<dbReference type="EMBL" id="JADYXP020000012">
    <property type="protein sequence ID" value="KAL0112688.1"/>
    <property type="molecule type" value="Genomic_DNA"/>
</dbReference>
<evidence type="ECO:0000313" key="2">
    <source>
        <dbReference type="Proteomes" id="UP001430953"/>
    </source>
</evidence>
<gene>
    <name evidence="1" type="ORF">PUN28_012153</name>
</gene>
<name>A0AAW2FCP0_9HYME</name>
<dbReference type="AlphaFoldDB" id="A0AAW2FCP0"/>
<protein>
    <submittedName>
        <fullName evidence="1">Uncharacterized protein</fullName>
    </submittedName>
</protein>
<keyword evidence="2" id="KW-1185">Reference proteome</keyword>
<dbReference type="Proteomes" id="UP001430953">
    <property type="component" value="Unassembled WGS sequence"/>
</dbReference>
<accession>A0AAW2FCP0</accession>
<sequence>MKNSCPADENNCRDVANVELYCATEHNFNVTSIPGNRDSSKCGKRISLITSLSFVRSDQWNKRTTTPGPYTTKQCRFSQISRAIKAVASTNQFLPRRAEPHKILWEFPI</sequence>
<proteinExistence type="predicted"/>